<comment type="caution">
    <text evidence="2">The sequence shown here is derived from an EMBL/GenBank/DDBJ whole genome shotgun (WGS) entry which is preliminary data.</text>
</comment>
<dbReference type="EMBL" id="JAXLQG010000005">
    <property type="protein sequence ID" value="KAK5540117.1"/>
    <property type="molecule type" value="Genomic_DNA"/>
</dbReference>
<proteinExistence type="predicted"/>
<feature type="compositionally biased region" description="Low complexity" evidence="1">
    <location>
        <begin position="19"/>
        <end position="37"/>
    </location>
</feature>
<organism evidence="2 3">
    <name type="scientific">Vermiconidia calcicola</name>
    <dbReference type="NCBI Taxonomy" id="1690605"/>
    <lineage>
        <taxon>Eukaryota</taxon>
        <taxon>Fungi</taxon>
        <taxon>Dikarya</taxon>
        <taxon>Ascomycota</taxon>
        <taxon>Pezizomycotina</taxon>
        <taxon>Dothideomycetes</taxon>
        <taxon>Dothideomycetidae</taxon>
        <taxon>Mycosphaerellales</taxon>
        <taxon>Extremaceae</taxon>
        <taxon>Vermiconidia</taxon>
    </lineage>
</organism>
<accession>A0AAV9QEY6</accession>
<dbReference type="AlphaFoldDB" id="A0AAV9QEY6"/>
<feature type="region of interest" description="Disordered" evidence="1">
    <location>
        <begin position="15"/>
        <end position="51"/>
    </location>
</feature>
<evidence type="ECO:0000313" key="3">
    <source>
        <dbReference type="Proteomes" id="UP001345827"/>
    </source>
</evidence>
<name>A0AAV9QEY6_9PEZI</name>
<feature type="compositionally biased region" description="Acidic residues" evidence="1">
    <location>
        <begin position="90"/>
        <end position="117"/>
    </location>
</feature>
<dbReference type="Proteomes" id="UP001345827">
    <property type="component" value="Unassembled WGS sequence"/>
</dbReference>
<gene>
    <name evidence="2" type="ORF">LTR25_003822</name>
</gene>
<feature type="compositionally biased region" description="Basic and acidic residues" evidence="1">
    <location>
        <begin position="76"/>
        <end position="89"/>
    </location>
</feature>
<reference evidence="2 3" key="1">
    <citation type="submission" date="2023-06" db="EMBL/GenBank/DDBJ databases">
        <title>Black Yeasts Isolated from many extreme environments.</title>
        <authorList>
            <person name="Coleine C."/>
            <person name="Stajich J.E."/>
            <person name="Selbmann L."/>
        </authorList>
    </citation>
    <scope>NUCLEOTIDE SEQUENCE [LARGE SCALE GENOMIC DNA]</scope>
    <source>
        <strain evidence="2 3">CCFEE 5887</strain>
    </source>
</reference>
<keyword evidence="3" id="KW-1185">Reference proteome</keyword>
<feature type="compositionally biased region" description="Basic and acidic residues" evidence="1">
    <location>
        <begin position="118"/>
        <end position="156"/>
    </location>
</feature>
<sequence length="225" mass="24178">MAPLPRSAALRGSIRSFAAKRTATRARTTLRSAGRRTYAQEHGHSTKKSSDLPWLIGSAVFTVPAAGWLWQQGPSKSDHGHGHAEHKEDAEEAPEEESAEDEQPKDEPEESKEDDKEEEGKDDNADKESGGTVEKEADTKGSPAGKERGTTEKAGEKQAQGDVSGASNPFLYEGDESKKAEGPGASARIHGTVDSARPIGGHKDPEKSQPHAEEKDMDKEKSGEK</sequence>
<protein>
    <submittedName>
        <fullName evidence="2">Uncharacterized protein</fullName>
    </submittedName>
</protein>
<evidence type="ECO:0000256" key="1">
    <source>
        <dbReference type="SAM" id="MobiDB-lite"/>
    </source>
</evidence>
<feature type="compositionally biased region" description="Basic and acidic residues" evidence="1">
    <location>
        <begin position="38"/>
        <end position="50"/>
    </location>
</feature>
<feature type="region of interest" description="Disordered" evidence="1">
    <location>
        <begin position="70"/>
        <end position="225"/>
    </location>
</feature>
<evidence type="ECO:0000313" key="2">
    <source>
        <dbReference type="EMBL" id="KAK5540117.1"/>
    </source>
</evidence>
<feature type="compositionally biased region" description="Basic and acidic residues" evidence="1">
    <location>
        <begin position="201"/>
        <end position="225"/>
    </location>
</feature>